<dbReference type="RefSeq" id="WP_023037898.1">
    <property type="nucleotide sequence ID" value="NZ_CP013121.1"/>
</dbReference>
<evidence type="ECO:0000313" key="2">
    <source>
        <dbReference type="Proteomes" id="UP000067061"/>
    </source>
</evidence>
<evidence type="ECO:0000313" key="1">
    <source>
        <dbReference type="EMBL" id="ALM95163.1"/>
    </source>
</evidence>
<proteinExistence type="predicted"/>
<dbReference type="AlphaFoldDB" id="A0AAC8WH80"/>
<dbReference type="Proteomes" id="UP000067061">
    <property type="component" value="Chromosome"/>
</dbReference>
<accession>A0AAC8WH80</accession>
<organism evidence="1 2">
    <name type="scientific">Fusobacterium nucleatum subsp. polymorphum</name>
    <name type="common">Fusobacterium polymorphum</name>
    <dbReference type="NCBI Taxonomy" id="76857"/>
    <lineage>
        <taxon>Bacteria</taxon>
        <taxon>Fusobacteriati</taxon>
        <taxon>Fusobacteriota</taxon>
        <taxon>Fusobacteriia</taxon>
        <taxon>Fusobacteriales</taxon>
        <taxon>Fusobacteriaceae</taxon>
        <taxon>Fusobacterium</taxon>
    </lineage>
</organism>
<protein>
    <recommendedName>
        <fullName evidence="3">WYL domain-containing protein</fullName>
    </recommendedName>
</protein>
<reference evidence="1 2" key="1">
    <citation type="submission" date="2015-11" db="EMBL/GenBank/DDBJ databases">
        <authorList>
            <person name="Kook J.-K."/>
            <person name="Park S.-N."/>
            <person name="Lim Y.K."/>
            <person name="Jo E."/>
        </authorList>
    </citation>
    <scope>NUCLEOTIDE SEQUENCE [LARGE SCALE GENOMIC DNA]</scope>
    <source>
        <strain evidence="1 2">ChDC F306</strain>
    </source>
</reference>
<dbReference type="EMBL" id="CP013121">
    <property type="protein sequence ID" value="ALM95163.1"/>
    <property type="molecule type" value="Genomic_DNA"/>
</dbReference>
<evidence type="ECO:0008006" key="3">
    <source>
        <dbReference type="Google" id="ProtNLM"/>
    </source>
</evidence>
<sequence>MEKENFNVKVSNKIIEILDRDMETFNQKNRNSMINKIIFTYLKIKNEDDIQEKILNDIKKIEADISKEKEKKIKEIIKKNIYETLTIKKGNSKLVNFHLNKKTFDECKSLGENSNYFDTEFFRVVFEWYTLKAKYKREQILFHEEIEMLKEAINKKYELEFNIKANDGKLVKIKDSYPFGIFESKDENFNYLVTVGKNGETYSTRISNMRNVSLIRKVFSVSKEVEEKAKKRIENKYYGMGNTVQCKIEFTEEGYSNYKTISHLRPKPEEVDEKNRVLSFREPEDSLFFYFKQFGGNIKVLEPQTLKNRLKEFYKKALENYEG</sequence>
<name>A0AAC8WH80_FUSNP</name>
<gene>
    <name evidence="1" type="ORF">RO02_11435</name>
</gene>